<sequence>MNSQDHEQLRAAHYGASPLDDRTLFLCDLVEGAEVMMDLGLALSLRQRLDRGRGAGAAAHFLEEPRDTSTVLGLAVPTRHDGV</sequence>
<protein>
    <submittedName>
        <fullName evidence="1">Uncharacterized protein</fullName>
    </submittedName>
</protein>
<reference evidence="1 2" key="1">
    <citation type="submission" date="2020-08" db="EMBL/GenBank/DDBJ databases">
        <title>Genomic Encyclopedia of Type Strains, Phase III (KMG-III): the genomes of soil and plant-associated and newly described type strains.</title>
        <authorList>
            <person name="Whitman W."/>
        </authorList>
    </citation>
    <scope>NUCLEOTIDE SEQUENCE [LARGE SCALE GENOMIC DNA]</scope>
    <source>
        <strain evidence="1 2">CECT 3265</strain>
    </source>
</reference>
<organism evidence="1 2">
    <name type="scientific">Streptomyces netropsis</name>
    <name type="common">Streptoverticillium netropsis</name>
    <dbReference type="NCBI Taxonomy" id="55404"/>
    <lineage>
        <taxon>Bacteria</taxon>
        <taxon>Bacillati</taxon>
        <taxon>Actinomycetota</taxon>
        <taxon>Actinomycetes</taxon>
        <taxon>Kitasatosporales</taxon>
        <taxon>Streptomycetaceae</taxon>
        <taxon>Streptomyces</taxon>
    </lineage>
</organism>
<proteinExistence type="predicted"/>
<dbReference type="Proteomes" id="UP000556436">
    <property type="component" value="Unassembled WGS sequence"/>
</dbReference>
<keyword evidence="2" id="KW-1185">Reference proteome</keyword>
<dbReference type="AlphaFoldDB" id="A0A7W7LF44"/>
<comment type="caution">
    <text evidence="1">The sequence shown here is derived from an EMBL/GenBank/DDBJ whole genome shotgun (WGS) entry which is preliminary data.</text>
</comment>
<dbReference type="EMBL" id="JACHJG010000011">
    <property type="protein sequence ID" value="MBB4889043.1"/>
    <property type="molecule type" value="Genomic_DNA"/>
</dbReference>
<gene>
    <name evidence="1" type="ORF">FHS38_005118</name>
</gene>
<name>A0A7W7LF44_STRNE</name>
<dbReference type="RefSeq" id="WP_184737142.1">
    <property type="nucleotide sequence ID" value="NZ_BMRW01000002.1"/>
</dbReference>
<accession>A0A7W7LF44</accession>
<evidence type="ECO:0000313" key="2">
    <source>
        <dbReference type="Proteomes" id="UP000556436"/>
    </source>
</evidence>
<evidence type="ECO:0000313" key="1">
    <source>
        <dbReference type="EMBL" id="MBB4889043.1"/>
    </source>
</evidence>